<proteinExistence type="predicted"/>
<dbReference type="EMBL" id="JAANXN010000021">
    <property type="protein sequence ID" value="MDF8372059.1"/>
    <property type="molecule type" value="Genomic_DNA"/>
</dbReference>
<protein>
    <submittedName>
        <fullName evidence="1">Uncharacterized protein</fullName>
    </submittedName>
</protein>
<evidence type="ECO:0000313" key="2">
    <source>
        <dbReference type="Proteomes" id="UP001215461"/>
    </source>
</evidence>
<dbReference type="Proteomes" id="UP001215461">
    <property type="component" value="Unassembled WGS sequence"/>
</dbReference>
<name>A0ABD4XL70_WEIPA</name>
<dbReference type="AlphaFoldDB" id="A0ABD4XL70"/>
<sequence>MTNTDTRTMTVTRVQINDGSLWSADFSKDKLESSGITTMLNTGNVFSMSASSRVGWDLTNLNVIVTVQLPNGQTKDFKTQVK</sequence>
<organism evidence="1 2">
    <name type="scientific">Weissella paramesenteroides</name>
    <name type="common">Leuconostoc paramesenteroides</name>
    <dbReference type="NCBI Taxonomy" id="1249"/>
    <lineage>
        <taxon>Bacteria</taxon>
        <taxon>Bacillati</taxon>
        <taxon>Bacillota</taxon>
        <taxon>Bacilli</taxon>
        <taxon>Lactobacillales</taxon>
        <taxon>Lactobacillaceae</taxon>
        <taxon>Weissella</taxon>
    </lineage>
</organism>
<comment type="caution">
    <text evidence="1">The sequence shown here is derived from an EMBL/GenBank/DDBJ whole genome shotgun (WGS) entry which is preliminary data.</text>
</comment>
<evidence type="ECO:0000313" key="1">
    <source>
        <dbReference type="EMBL" id="MDF8372059.1"/>
    </source>
</evidence>
<accession>A0ABD4XL70</accession>
<gene>
    <name evidence="1" type="ORF">G9403_10590</name>
</gene>
<dbReference type="RefSeq" id="WP_277362618.1">
    <property type="nucleotide sequence ID" value="NZ_JAANXN010000021.1"/>
</dbReference>
<reference evidence="1 2" key="1">
    <citation type="submission" date="2020-03" db="EMBL/GenBank/DDBJ databases">
        <title>Comparative genomics of Weissella paramesenteroides.</title>
        <authorList>
            <person name="Kant R."/>
            <person name="Takala T."/>
            <person name="Saris P."/>
        </authorList>
    </citation>
    <scope>NUCLEOTIDE SEQUENCE [LARGE SCALE GENOMIC DNA]</scope>
    <source>
        <strain evidence="1 2">SJ27-4</strain>
    </source>
</reference>